<name>A0AAD9DII2_9STRA</name>
<evidence type="ECO:0000313" key="4">
    <source>
        <dbReference type="Proteomes" id="UP001224775"/>
    </source>
</evidence>
<protein>
    <submittedName>
        <fullName evidence="3">Uncharacterized protein</fullName>
    </submittedName>
</protein>
<proteinExistence type="predicted"/>
<keyword evidence="2" id="KW-0812">Transmembrane</keyword>
<dbReference type="AlphaFoldDB" id="A0AAD9DII2"/>
<keyword evidence="4" id="KW-1185">Reference proteome</keyword>
<keyword evidence="2" id="KW-0472">Membrane</keyword>
<dbReference type="Proteomes" id="UP001224775">
    <property type="component" value="Unassembled WGS sequence"/>
</dbReference>
<evidence type="ECO:0000256" key="1">
    <source>
        <dbReference type="SAM" id="MobiDB-lite"/>
    </source>
</evidence>
<organism evidence="3 4">
    <name type="scientific">Skeletonema marinoi</name>
    <dbReference type="NCBI Taxonomy" id="267567"/>
    <lineage>
        <taxon>Eukaryota</taxon>
        <taxon>Sar</taxon>
        <taxon>Stramenopiles</taxon>
        <taxon>Ochrophyta</taxon>
        <taxon>Bacillariophyta</taxon>
        <taxon>Coscinodiscophyceae</taxon>
        <taxon>Thalassiosirophycidae</taxon>
        <taxon>Thalassiosirales</taxon>
        <taxon>Skeletonemataceae</taxon>
        <taxon>Skeletonema</taxon>
        <taxon>Skeletonema marinoi-dohrnii complex</taxon>
    </lineage>
</organism>
<comment type="caution">
    <text evidence="3">The sequence shown here is derived from an EMBL/GenBank/DDBJ whole genome shotgun (WGS) entry which is preliminary data.</text>
</comment>
<dbReference type="EMBL" id="JATAAI010000001">
    <property type="protein sequence ID" value="KAK1748452.1"/>
    <property type="molecule type" value="Genomic_DNA"/>
</dbReference>
<keyword evidence="2" id="KW-1133">Transmembrane helix</keyword>
<evidence type="ECO:0000256" key="2">
    <source>
        <dbReference type="SAM" id="Phobius"/>
    </source>
</evidence>
<feature type="transmembrane region" description="Helical" evidence="2">
    <location>
        <begin position="12"/>
        <end position="40"/>
    </location>
</feature>
<feature type="region of interest" description="Disordered" evidence="1">
    <location>
        <begin position="50"/>
        <end position="75"/>
    </location>
</feature>
<gene>
    <name evidence="3" type="ORF">QTG54_000391</name>
</gene>
<accession>A0AAD9DII2</accession>
<reference evidence="3" key="1">
    <citation type="submission" date="2023-06" db="EMBL/GenBank/DDBJ databases">
        <title>Survivors Of The Sea: Transcriptome response of Skeletonema marinoi to long-term dormancy.</title>
        <authorList>
            <person name="Pinder M.I.M."/>
            <person name="Kourtchenko O."/>
            <person name="Robertson E.K."/>
            <person name="Larsson T."/>
            <person name="Maumus F."/>
            <person name="Osuna-Cruz C.M."/>
            <person name="Vancaester E."/>
            <person name="Stenow R."/>
            <person name="Vandepoele K."/>
            <person name="Ploug H."/>
            <person name="Bruchert V."/>
            <person name="Godhe A."/>
            <person name="Topel M."/>
        </authorList>
    </citation>
    <scope>NUCLEOTIDE SEQUENCE</scope>
    <source>
        <strain evidence="3">R05AC</strain>
    </source>
</reference>
<evidence type="ECO:0000313" key="3">
    <source>
        <dbReference type="EMBL" id="KAK1748452.1"/>
    </source>
</evidence>
<sequence length="226" mass="26053">MRVSSSKRPQRRAASALPIIFVTLLALNFVIFVVNVWVFLPKPADKSISVPIRQKKPHQPDPSAQKKPHRPDPSAEALREAIYNSRDKVIPYDAVPKILHQSDSFYGVVPHLPSIPARRRMIPNTTPQNGDPYVPLDAVNNLDYFLGSREKEIEEHQPLYLYNPMLYHWMIKFLTAQYLMVYRLIKIMLPTLVSTACQILPIATALGWECQRRIQTFWDSHCLIKN</sequence>